<protein>
    <submittedName>
        <fullName evidence="2">ATP-binding protein</fullName>
    </submittedName>
</protein>
<dbReference type="SUPFAM" id="SSF52540">
    <property type="entry name" value="P-loop containing nucleoside triphosphate hydrolases"/>
    <property type="match status" value="1"/>
</dbReference>
<dbReference type="EMBL" id="JABZXO010000028">
    <property type="protein sequence ID" value="MBF1657976.1"/>
    <property type="molecule type" value="Genomic_DNA"/>
</dbReference>
<feature type="region of interest" description="Disordered" evidence="1">
    <location>
        <begin position="502"/>
        <end position="522"/>
    </location>
</feature>
<dbReference type="AlphaFoldDB" id="A0A930PQY4"/>
<dbReference type="RefSeq" id="WP_303945517.1">
    <property type="nucleotide sequence ID" value="NZ_CAURIN010000012.1"/>
</dbReference>
<comment type="caution">
    <text evidence="2">The sequence shown here is derived from an EMBL/GenBank/DDBJ whole genome shotgun (WGS) entry which is preliminary data.</text>
</comment>
<dbReference type="GO" id="GO:0005524">
    <property type="term" value="F:ATP binding"/>
    <property type="evidence" value="ECO:0007669"/>
    <property type="project" value="UniProtKB-KW"/>
</dbReference>
<sequence>MLSLLNKKQGGRRTGAVVEQARTTVRGQHGFGGGAWGQLAQPRTWLETTWENAGMFPFVSGTSRPISGAPVGYDLTSGSAVALDHISLFESGAITSPSAMVFGLNGYGKSSISGLVASYLNATGSPLAIFNPLKREEWTPLARAIGADIFDIGINRNSTKINPLDAGPLAAAGDIIGGQTGVELRAIAMANIVHNIIALIRINRGRDKNVSDIERTMIKAAVEAVLTVEKKPALGHLLHFFEHPSQTALSAAGNVTPEQFRARYAELFESLSSLVYGDMAAIFSDEGMTINPGNPGGFCFDSSSIPDSMDHMISAVMMTTWRLGMNAIDAHWELSQHEAKKEAEAKKAGEVYVPKYTWHGYSSLMDEFWYPVRMAPGMVQEVDKLSRTNRSVGVGEWKITHSPKDFLMLENAADRKIAHSLIGKCGLWVLLALEPEDIEVLRTIRPISTREAAMVTGFVSGADGLNPAAARKGHGGLRSSGAPQGAGRALWKVGSSVGIPVQSPKPPTLARLHQTNTRFNKD</sequence>
<feature type="compositionally biased region" description="Polar residues" evidence="1">
    <location>
        <begin position="513"/>
        <end position="522"/>
    </location>
</feature>
<gene>
    <name evidence="2" type="ORF">HXO61_08635</name>
</gene>
<dbReference type="Gene3D" id="3.40.50.300">
    <property type="entry name" value="P-loop containing nucleotide triphosphate hydrolases"/>
    <property type="match status" value="1"/>
</dbReference>
<keyword evidence="2" id="KW-0547">Nucleotide-binding</keyword>
<keyword evidence="2" id="KW-0067">ATP-binding</keyword>
<name>A0A930PQY4_9MICC</name>
<accession>A0A930PQY4</accession>
<dbReference type="InterPro" id="IPR027417">
    <property type="entry name" value="P-loop_NTPase"/>
</dbReference>
<organism evidence="2 3">
    <name type="scientific">Rothia mucilaginosa</name>
    <dbReference type="NCBI Taxonomy" id="43675"/>
    <lineage>
        <taxon>Bacteria</taxon>
        <taxon>Bacillati</taxon>
        <taxon>Actinomycetota</taxon>
        <taxon>Actinomycetes</taxon>
        <taxon>Micrococcales</taxon>
        <taxon>Micrococcaceae</taxon>
        <taxon>Rothia</taxon>
    </lineage>
</organism>
<dbReference type="Proteomes" id="UP000770330">
    <property type="component" value="Unassembled WGS sequence"/>
</dbReference>
<proteinExistence type="predicted"/>
<evidence type="ECO:0000313" key="3">
    <source>
        <dbReference type="Proteomes" id="UP000770330"/>
    </source>
</evidence>
<evidence type="ECO:0000313" key="2">
    <source>
        <dbReference type="EMBL" id="MBF1657976.1"/>
    </source>
</evidence>
<evidence type="ECO:0000256" key="1">
    <source>
        <dbReference type="SAM" id="MobiDB-lite"/>
    </source>
</evidence>
<reference evidence="2" key="1">
    <citation type="submission" date="2020-04" db="EMBL/GenBank/DDBJ databases">
        <title>Deep metagenomics examines the oral microbiome during advanced dental caries in children, revealing novel taxa and co-occurrences with host molecules.</title>
        <authorList>
            <person name="Baker J.L."/>
            <person name="Morton J.T."/>
            <person name="Dinis M."/>
            <person name="Alvarez R."/>
            <person name="Tran N.C."/>
            <person name="Knight R."/>
            <person name="Edlund A."/>
        </authorList>
    </citation>
    <scope>NUCLEOTIDE SEQUENCE</scope>
    <source>
        <strain evidence="2">JCVI_39_bin.18</strain>
    </source>
</reference>